<dbReference type="AlphaFoldDB" id="A0A1G2Q377"/>
<evidence type="ECO:0000313" key="3">
    <source>
        <dbReference type="Proteomes" id="UP000178199"/>
    </source>
</evidence>
<dbReference type="EMBL" id="MHTD01000047">
    <property type="protein sequence ID" value="OHA55020.1"/>
    <property type="molecule type" value="Genomic_DNA"/>
</dbReference>
<accession>A0A1G2Q377</accession>
<reference evidence="2 3" key="1">
    <citation type="journal article" date="2016" name="Nat. Commun.">
        <title>Thousands of microbial genomes shed light on interconnected biogeochemical processes in an aquifer system.</title>
        <authorList>
            <person name="Anantharaman K."/>
            <person name="Brown C.T."/>
            <person name="Hug L.A."/>
            <person name="Sharon I."/>
            <person name="Castelle C.J."/>
            <person name="Probst A.J."/>
            <person name="Thomas B.C."/>
            <person name="Singh A."/>
            <person name="Wilkins M.J."/>
            <person name="Karaoz U."/>
            <person name="Brodie E.L."/>
            <person name="Williams K.H."/>
            <person name="Hubbard S.S."/>
            <person name="Banfield J.F."/>
        </authorList>
    </citation>
    <scope>NUCLEOTIDE SEQUENCE [LARGE SCALE GENOMIC DNA]</scope>
</reference>
<keyword evidence="1" id="KW-0472">Membrane</keyword>
<protein>
    <submittedName>
        <fullName evidence="2">Uncharacterized protein</fullName>
    </submittedName>
</protein>
<evidence type="ECO:0000313" key="2">
    <source>
        <dbReference type="EMBL" id="OHA55020.1"/>
    </source>
</evidence>
<evidence type="ECO:0000256" key="1">
    <source>
        <dbReference type="SAM" id="Phobius"/>
    </source>
</evidence>
<keyword evidence="1" id="KW-1133">Transmembrane helix</keyword>
<dbReference type="Proteomes" id="UP000178199">
    <property type="component" value="Unassembled WGS sequence"/>
</dbReference>
<proteinExistence type="predicted"/>
<comment type="caution">
    <text evidence="2">The sequence shown here is derived from an EMBL/GenBank/DDBJ whole genome shotgun (WGS) entry which is preliminary data.</text>
</comment>
<name>A0A1G2Q377_9BACT</name>
<sequence>MKKIWKIIVGLLAIIGALTIALITYLYLADPLGLKELLKPTPTAPTSATNEPATTGTTQYNLSPAQKFFLQKAGIDPNSLPTTITPELEDCLVNAVGQVRAAAIKAGDVPTVTDLFKAKACLNN</sequence>
<gene>
    <name evidence="2" type="ORF">A2429_00920</name>
</gene>
<organism evidence="2 3">
    <name type="scientific">Candidatus Veblenbacteria bacterium RIFOXYC1_FULL_42_9</name>
    <dbReference type="NCBI Taxonomy" id="1802427"/>
    <lineage>
        <taxon>Bacteria</taxon>
        <taxon>Candidatus Vebleniibacteriota</taxon>
    </lineage>
</organism>
<keyword evidence="1" id="KW-0812">Transmembrane</keyword>
<feature type="transmembrane region" description="Helical" evidence="1">
    <location>
        <begin position="7"/>
        <end position="28"/>
    </location>
</feature>